<organism evidence="2 3">
    <name type="scientific">Balaenoptera acutorostrata</name>
    <name type="common">Common minke whale</name>
    <name type="synonym">Balaena rostrata</name>
    <dbReference type="NCBI Taxonomy" id="9767"/>
    <lineage>
        <taxon>Eukaryota</taxon>
        <taxon>Metazoa</taxon>
        <taxon>Chordata</taxon>
        <taxon>Craniata</taxon>
        <taxon>Vertebrata</taxon>
        <taxon>Euteleostomi</taxon>
        <taxon>Mammalia</taxon>
        <taxon>Eutheria</taxon>
        <taxon>Laurasiatheria</taxon>
        <taxon>Artiodactyla</taxon>
        <taxon>Whippomorpha</taxon>
        <taxon>Cetacea</taxon>
        <taxon>Mysticeti</taxon>
        <taxon>Balaenopteridae</taxon>
        <taxon>Balaenoptera</taxon>
    </lineage>
</organism>
<reference evidence="3" key="1">
    <citation type="submission" date="2025-08" db="UniProtKB">
        <authorList>
            <consortium name="RefSeq"/>
        </authorList>
    </citation>
    <scope>IDENTIFICATION</scope>
</reference>
<proteinExistence type="predicted"/>
<dbReference type="RefSeq" id="XP_007172805.2">
    <property type="nucleotide sequence ID" value="XM_007172743.2"/>
</dbReference>
<protein>
    <submittedName>
        <fullName evidence="3">Uncharacterized protein LOC103012181</fullName>
    </submittedName>
</protein>
<dbReference type="KEGG" id="bacu:103012181"/>
<keyword evidence="2" id="KW-1185">Reference proteome</keyword>
<evidence type="ECO:0000313" key="2">
    <source>
        <dbReference type="Proteomes" id="UP001652580"/>
    </source>
</evidence>
<gene>
    <name evidence="3" type="primary">LOC103012181</name>
</gene>
<dbReference type="AlphaFoldDB" id="A0A383ZC93"/>
<accession>A0A383ZC93</accession>
<dbReference type="Proteomes" id="UP001652580">
    <property type="component" value="Chromosome 4"/>
</dbReference>
<evidence type="ECO:0000313" key="3">
    <source>
        <dbReference type="RefSeq" id="XP_007172805.2"/>
    </source>
</evidence>
<feature type="region of interest" description="Disordered" evidence="1">
    <location>
        <begin position="194"/>
        <end position="218"/>
    </location>
</feature>
<feature type="compositionally biased region" description="Basic and acidic residues" evidence="1">
    <location>
        <begin position="25"/>
        <end position="38"/>
    </location>
</feature>
<evidence type="ECO:0000256" key="1">
    <source>
        <dbReference type="SAM" id="MobiDB-lite"/>
    </source>
</evidence>
<name>A0A383ZC93_BALAC</name>
<feature type="region of interest" description="Disordered" evidence="1">
    <location>
        <begin position="25"/>
        <end position="88"/>
    </location>
</feature>
<sequence length="218" mass="24197">MALMRLLTSSAGACSGYCHYCHQGRKETGGESKSDGTRSHTKGWIWKERKKDPWERPGSQGKLSPLSRTPASPTWRSRRRSERWPSPPATRILPVLQIKSKFSGNPTGSIFRTHLGSAHFTWLDHPWITRRLDTVPCALKEDCLPCFRAPLSTSSPPNSLLYSLFAPLLSSCTRHKFHEVSGFSDLLTDARRGGGGGCRGPPALPGPREVLSKYLQSK</sequence>
<feature type="compositionally biased region" description="Basic and acidic residues" evidence="1">
    <location>
        <begin position="45"/>
        <end position="55"/>
    </location>
</feature>
<dbReference type="GeneID" id="103012181"/>
<dbReference type="InParanoid" id="A0A383ZC93"/>